<feature type="compositionally biased region" description="Basic and acidic residues" evidence="1">
    <location>
        <begin position="364"/>
        <end position="382"/>
    </location>
</feature>
<feature type="region of interest" description="Disordered" evidence="1">
    <location>
        <begin position="226"/>
        <end position="340"/>
    </location>
</feature>
<feature type="compositionally biased region" description="Low complexity" evidence="1">
    <location>
        <begin position="397"/>
        <end position="410"/>
    </location>
</feature>
<proteinExistence type="predicted"/>
<reference evidence="2" key="1">
    <citation type="submission" date="2020-03" db="EMBL/GenBank/DDBJ databases">
        <authorList>
            <person name="He L."/>
        </authorList>
    </citation>
    <scope>NUCLEOTIDE SEQUENCE</scope>
    <source>
        <strain evidence="2">CkLH20</strain>
    </source>
</reference>
<sequence length="424" mass="48876">MDPLWVRTEDDPRTCRACGRSGKHEEYTSYQCAVFDRNAARAGLVLAEKAYWQNQEMRGDAAVVLTRLINGLDNQDAMIEQLREALAIAETHRVEMDDALRLQESAIKHMDRQSITLVDSIRAAKKRFDDETRALWRAGERDSLFDGDMGDDERVHAREAQFWDSETEWWDEEWDEDDPEDLRPAQERRYDDWTTQYEEERWEKREELGRDYRRTRGRLFRGLRQAYESRRNHRNAGARDGNARGSHGRVKQEEEGSRPPLPARDPADGRQRMASEQTRRRSRVEAWAAGVQTPTPGPSVKREDYEEDDLTDDDDDEDVYEDDWDEAEAEKREGYSLPPLAGVPPAFVKREETADEVLPIAVDASDRAQVKQESEPEPDPSRIQRGNSSRHFGGGPAAAEASTASAGRPQRTTRRTRRTQPYPN</sequence>
<evidence type="ECO:0000256" key="1">
    <source>
        <dbReference type="SAM" id="MobiDB-lite"/>
    </source>
</evidence>
<dbReference type="EMBL" id="JAATWM020000010">
    <property type="protein sequence ID" value="KAF9878412.1"/>
    <property type="molecule type" value="Genomic_DNA"/>
</dbReference>
<feature type="region of interest" description="Disordered" evidence="1">
    <location>
        <begin position="358"/>
        <end position="424"/>
    </location>
</feature>
<name>A0A9P6I7N4_9PEZI</name>
<reference evidence="2" key="2">
    <citation type="submission" date="2020-11" db="EMBL/GenBank/DDBJ databases">
        <title>Whole genome sequencing of Colletotrichum sp.</title>
        <authorList>
            <person name="Li H."/>
        </authorList>
    </citation>
    <scope>NUCLEOTIDE SEQUENCE</scope>
    <source>
        <strain evidence="2">CkLH20</strain>
    </source>
</reference>
<evidence type="ECO:0000313" key="2">
    <source>
        <dbReference type="EMBL" id="KAF9878412.1"/>
    </source>
</evidence>
<protein>
    <submittedName>
        <fullName evidence="2">Uncharacterized protein</fullName>
    </submittedName>
</protein>
<dbReference type="RefSeq" id="XP_038747873.1">
    <property type="nucleotide sequence ID" value="XM_038886623.1"/>
</dbReference>
<comment type="caution">
    <text evidence="2">The sequence shown here is derived from an EMBL/GenBank/DDBJ whole genome shotgun (WGS) entry which is preliminary data.</text>
</comment>
<evidence type="ECO:0000313" key="3">
    <source>
        <dbReference type="Proteomes" id="UP000781932"/>
    </source>
</evidence>
<gene>
    <name evidence="2" type="ORF">CkaCkLH20_03904</name>
</gene>
<feature type="compositionally biased region" description="Acidic residues" evidence="1">
    <location>
        <begin position="305"/>
        <end position="328"/>
    </location>
</feature>
<dbReference type="Proteomes" id="UP000781932">
    <property type="component" value="Unassembled WGS sequence"/>
</dbReference>
<feature type="compositionally biased region" description="Basic and acidic residues" evidence="1">
    <location>
        <begin position="265"/>
        <end position="279"/>
    </location>
</feature>
<dbReference type="AlphaFoldDB" id="A0A9P6I7N4"/>
<dbReference type="GeneID" id="62159697"/>
<accession>A0A9P6I7N4</accession>
<organism evidence="2 3">
    <name type="scientific">Colletotrichum karsti</name>
    <dbReference type="NCBI Taxonomy" id="1095194"/>
    <lineage>
        <taxon>Eukaryota</taxon>
        <taxon>Fungi</taxon>
        <taxon>Dikarya</taxon>
        <taxon>Ascomycota</taxon>
        <taxon>Pezizomycotina</taxon>
        <taxon>Sordariomycetes</taxon>
        <taxon>Hypocreomycetidae</taxon>
        <taxon>Glomerellales</taxon>
        <taxon>Glomerellaceae</taxon>
        <taxon>Colletotrichum</taxon>
        <taxon>Colletotrichum boninense species complex</taxon>
    </lineage>
</organism>
<dbReference type="OrthoDB" id="4848435at2759"/>
<keyword evidence="3" id="KW-1185">Reference proteome</keyword>